<accession>A0A1H5XBT7</accession>
<dbReference type="InterPro" id="IPR043502">
    <property type="entry name" value="DNA/RNA_pol_sf"/>
</dbReference>
<keyword evidence="2" id="KW-0695">RNA-directed DNA polymerase</keyword>
<name>A0A1H5XBT7_9BACT</name>
<dbReference type="RefSeq" id="WP_103925102.1">
    <property type="nucleotide sequence ID" value="NZ_FNVR01000013.1"/>
</dbReference>
<organism evidence="2 3">
    <name type="scientific">Algoriphagus boritolerans DSM 17298 = JCM 18970</name>
    <dbReference type="NCBI Taxonomy" id="1120964"/>
    <lineage>
        <taxon>Bacteria</taxon>
        <taxon>Pseudomonadati</taxon>
        <taxon>Bacteroidota</taxon>
        <taxon>Cytophagia</taxon>
        <taxon>Cytophagales</taxon>
        <taxon>Cyclobacteriaceae</taxon>
        <taxon>Algoriphagus</taxon>
    </lineage>
</organism>
<dbReference type="CDD" id="cd01646">
    <property type="entry name" value="RT_Bac_retron_I"/>
    <property type="match status" value="1"/>
</dbReference>
<dbReference type="Proteomes" id="UP000236736">
    <property type="component" value="Unassembled WGS sequence"/>
</dbReference>
<protein>
    <submittedName>
        <fullName evidence="2">Reverse transcriptase (RNA-dependent DNA polymerase)</fullName>
    </submittedName>
</protein>
<dbReference type="STRING" id="1120964.GCA_001313265_04195"/>
<proteinExistence type="predicted"/>
<evidence type="ECO:0000259" key="1">
    <source>
        <dbReference type="PROSITE" id="PS50878"/>
    </source>
</evidence>
<dbReference type="SUPFAM" id="SSF56672">
    <property type="entry name" value="DNA/RNA polymerases"/>
    <property type="match status" value="1"/>
</dbReference>
<evidence type="ECO:0000313" key="2">
    <source>
        <dbReference type="EMBL" id="SEG09202.1"/>
    </source>
</evidence>
<dbReference type="AlphaFoldDB" id="A0A1H5XBT7"/>
<keyword evidence="2" id="KW-0548">Nucleotidyltransferase</keyword>
<dbReference type="OrthoDB" id="9780724at2"/>
<dbReference type="EMBL" id="FNVR01000013">
    <property type="protein sequence ID" value="SEG09202.1"/>
    <property type="molecule type" value="Genomic_DNA"/>
</dbReference>
<dbReference type="Pfam" id="PF00078">
    <property type="entry name" value="RVT_1"/>
    <property type="match status" value="1"/>
</dbReference>
<dbReference type="PROSITE" id="PS50878">
    <property type="entry name" value="RT_POL"/>
    <property type="match status" value="1"/>
</dbReference>
<gene>
    <name evidence="2" type="ORF">SAMN03080598_02441</name>
</gene>
<keyword evidence="3" id="KW-1185">Reference proteome</keyword>
<keyword evidence="2" id="KW-0808">Transferase</keyword>
<evidence type="ECO:0000313" key="3">
    <source>
        <dbReference type="Proteomes" id="UP000236736"/>
    </source>
</evidence>
<sequence>MKKNKRPIKYKKERVVLSDVLPFEIPITFSNRHFYDFLIKNKIELSGNKIKWDKNENTLNTIIKLLFDFRDKAVITNEIGINRKWELKTIPFNYKISHKENDFRELTIVHPKNQLALIEFYEANKQLILHYCSLSPFSIRRADKVAKFIFHKDKTHKDKLSNNQDYETVEEYDKEYESLKTFFVYKNYSNIHKFYESYKYHRCEKKYNKLFKFDISKCFDSIYSHSISWALLNKEMVKDTLGSSTRSSNDTFGGKFDTIMQNLNYGETNGIVIGPEFSRIFAELILQRIDRNVEMVLREEEGLKHKVDYEIFRYVDDFFVFYNTESTKDKILKHFRLQLKNYKLYLNDSKTVLYEKPIITEITIAKQKITDLLNKYLKYKVSEEENAKGENAIEDATEDNNEKSGSIYVSSNKLITKFKTIIKETGIDYKDILNYTLSLIERKIAKILKDYQELERKKNSEKAFTKAILEILDFTFFLYSVSPRVNTTIKLSRILRKLTEFLSEKGNINIDFKHLAFKKIYDNIYFTLQKNKSLEHTQVETLYLLIALGELGKEYWLDADVLRQYLCIDKDKDSGALSYKGSLNFFAIIVLLFYMRDKKRYSLLRSFLQDHIRMRFNEVSKENIGKSSELVYLLFDILTCPYLDITYKQEMLTLHGVTDPALQEEIINTRKHWFTKWTDFDFGKELDAKHSQEVY</sequence>
<dbReference type="InterPro" id="IPR000477">
    <property type="entry name" value="RT_dom"/>
</dbReference>
<feature type="domain" description="Reverse transcriptase" evidence="1">
    <location>
        <begin position="1"/>
        <end position="381"/>
    </location>
</feature>
<dbReference type="NCBIfam" id="NF041748">
    <property type="entry name" value="Drt3b"/>
    <property type="match status" value="1"/>
</dbReference>
<reference evidence="3" key="1">
    <citation type="submission" date="2016-10" db="EMBL/GenBank/DDBJ databases">
        <authorList>
            <person name="Varghese N."/>
            <person name="Submissions S."/>
        </authorList>
    </citation>
    <scope>NUCLEOTIDE SEQUENCE [LARGE SCALE GENOMIC DNA]</scope>
    <source>
        <strain evidence="3">DSM 17298</strain>
    </source>
</reference>
<dbReference type="GO" id="GO:0003964">
    <property type="term" value="F:RNA-directed DNA polymerase activity"/>
    <property type="evidence" value="ECO:0007669"/>
    <property type="project" value="UniProtKB-KW"/>
</dbReference>